<feature type="domain" description="FHOD1 N-terminal GTPase-binding" evidence="1">
    <location>
        <begin position="13"/>
        <end position="107"/>
    </location>
</feature>
<dbReference type="EMBL" id="UZAM01007274">
    <property type="protein sequence ID" value="VDO97993.1"/>
    <property type="molecule type" value="Genomic_DNA"/>
</dbReference>
<dbReference type="GO" id="GO:0051015">
    <property type="term" value="F:actin filament binding"/>
    <property type="evidence" value="ECO:0007669"/>
    <property type="project" value="TreeGrafter"/>
</dbReference>
<dbReference type="GO" id="GO:0005737">
    <property type="term" value="C:cytoplasm"/>
    <property type="evidence" value="ECO:0007669"/>
    <property type="project" value="TreeGrafter"/>
</dbReference>
<proteinExistence type="predicted"/>
<sequence>MPGATDVATLSVYVHFLDDSDPFSTTALCCLEPTRPLPFSLNVRTPLCEQVPPLRRLLNAPQKVEDVALQLCRTTSGSATSAVDFGNYLDLEVSLEEQPDELAALKQSIRRRLSSGHPLVNSVNSRWRFPVRHMYVIVVVPDVHDVRKIGLVATIATASVLLASLSICECKRLLGADFSCGQY</sequence>
<dbReference type="InterPro" id="IPR011989">
    <property type="entry name" value="ARM-like"/>
</dbReference>
<dbReference type="PANTHER" id="PTHR45920:SF7">
    <property type="entry name" value="FORMIN-G"/>
    <property type="match status" value="1"/>
</dbReference>
<dbReference type="WBParaSite" id="SBAD_0000266301-mRNA-1">
    <property type="protein sequence ID" value="SBAD_0000266301-mRNA-1"/>
    <property type="gene ID" value="SBAD_0000266301"/>
</dbReference>
<keyword evidence="3" id="KW-1185">Reference proteome</keyword>
<dbReference type="Pfam" id="PF18382">
    <property type="entry name" value="Formin_GBD_N"/>
    <property type="match status" value="1"/>
</dbReference>
<reference evidence="4" key="1">
    <citation type="submission" date="2016-06" db="UniProtKB">
        <authorList>
            <consortium name="WormBaseParasite"/>
        </authorList>
    </citation>
    <scope>IDENTIFICATION</scope>
</reference>
<dbReference type="GO" id="GO:0030866">
    <property type="term" value="P:cortical actin cytoskeleton organization"/>
    <property type="evidence" value="ECO:0007669"/>
    <property type="project" value="TreeGrafter"/>
</dbReference>
<dbReference type="InterPro" id="IPR041387">
    <property type="entry name" value="FHOD1_GBD_N"/>
</dbReference>
<evidence type="ECO:0000313" key="4">
    <source>
        <dbReference type="WBParaSite" id="SBAD_0000266301-mRNA-1"/>
    </source>
</evidence>
<evidence type="ECO:0000313" key="3">
    <source>
        <dbReference type="Proteomes" id="UP000270296"/>
    </source>
</evidence>
<dbReference type="GO" id="GO:0005856">
    <property type="term" value="C:cytoskeleton"/>
    <property type="evidence" value="ECO:0007669"/>
    <property type="project" value="TreeGrafter"/>
</dbReference>
<protein>
    <submittedName>
        <fullName evidence="4">Formin_GBD_N domain-containing protein</fullName>
    </submittedName>
</protein>
<name>A0A183IFZ5_9BILA</name>
<dbReference type="PANTHER" id="PTHR45920">
    <property type="entry name" value="FORMIN HOMOLOGY 2 DOMAIN CONTAINING, ISOFORM I"/>
    <property type="match status" value="1"/>
</dbReference>
<reference evidence="2 3" key="2">
    <citation type="submission" date="2018-11" db="EMBL/GenBank/DDBJ databases">
        <authorList>
            <consortium name="Pathogen Informatics"/>
        </authorList>
    </citation>
    <scope>NUCLEOTIDE SEQUENCE [LARGE SCALE GENOMIC DNA]</scope>
</reference>
<dbReference type="Gene3D" id="1.25.10.10">
    <property type="entry name" value="Leucine-rich Repeat Variant"/>
    <property type="match status" value="1"/>
</dbReference>
<accession>A0A183IFZ5</accession>
<organism evidence="4">
    <name type="scientific">Soboliphyme baturini</name>
    <dbReference type="NCBI Taxonomy" id="241478"/>
    <lineage>
        <taxon>Eukaryota</taxon>
        <taxon>Metazoa</taxon>
        <taxon>Ecdysozoa</taxon>
        <taxon>Nematoda</taxon>
        <taxon>Enoplea</taxon>
        <taxon>Dorylaimia</taxon>
        <taxon>Dioctophymatida</taxon>
        <taxon>Dioctophymatoidea</taxon>
        <taxon>Soboliphymatidae</taxon>
        <taxon>Soboliphyme</taxon>
    </lineage>
</organism>
<evidence type="ECO:0000259" key="1">
    <source>
        <dbReference type="Pfam" id="PF18382"/>
    </source>
</evidence>
<dbReference type="Proteomes" id="UP000270296">
    <property type="component" value="Unassembled WGS sequence"/>
</dbReference>
<gene>
    <name evidence="2" type="ORF">SBAD_LOCUS2539</name>
</gene>
<dbReference type="OrthoDB" id="9806920at2759"/>
<evidence type="ECO:0000313" key="2">
    <source>
        <dbReference type="EMBL" id="VDO97993.1"/>
    </source>
</evidence>
<dbReference type="AlphaFoldDB" id="A0A183IFZ5"/>